<evidence type="ECO:0000313" key="3">
    <source>
        <dbReference type="Proteomes" id="UP001185092"/>
    </source>
</evidence>
<dbReference type="Proteomes" id="UP001185092">
    <property type="component" value="Unassembled WGS sequence"/>
</dbReference>
<evidence type="ECO:0000259" key="1">
    <source>
        <dbReference type="Pfam" id="PF05118"/>
    </source>
</evidence>
<dbReference type="AlphaFoldDB" id="A0AAE4BRR5"/>
<evidence type="ECO:0000313" key="2">
    <source>
        <dbReference type="EMBL" id="MDR6238946.1"/>
    </source>
</evidence>
<proteinExistence type="predicted"/>
<dbReference type="SUPFAM" id="SSF51197">
    <property type="entry name" value="Clavaminate synthase-like"/>
    <property type="match status" value="1"/>
</dbReference>
<gene>
    <name evidence="2" type="ORF">HNQ88_001983</name>
</gene>
<dbReference type="InterPro" id="IPR007803">
    <property type="entry name" value="Asp/Arg/Pro-Hydrxlase"/>
</dbReference>
<dbReference type="EMBL" id="JAVDQD010000002">
    <property type="protein sequence ID" value="MDR6238946.1"/>
    <property type="molecule type" value="Genomic_DNA"/>
</dbReference>
<dbReference type="Gene3D" id="2.60.120.330">
    <property type="entry name" value="B-lactam Antibiotic, Isopenicillin N Synthase, Chain"/>
    <property type="match status" value="1"/>
</dbReference>
<organism evidence="2 3">
    <name type="scientific">Aureibacter tunicatorum</name>
    <dbReference type="NCBI Taxonomy" id="866807"/>
    <lineage>
        <taxon>Bacteria</taxon>
        <taxon>Pseudomonadati</taxon>
        <taxon>Bacteroidota</taxon>
        <taxon>Cytophagia</taxon>
        <taxon>Cytophagales</taxon>
        <taxon>Persicobacteraceae</taxon>
        <taxon>Aureibacter</taxon>
    </lineage>
</organism>
<name>A0AAE4BRR5_9BACT</name>
<comment type="caution">
    <text evidence="2">The sequence shown here is derived from an EMBL/GenBank/DDBJ whole genome shotgun (WGS) entry which is preliminary data.</text>
</comment>
<dbReference type="Pfam" id="PF05118">
    <property type="entry name" value="Asp_Arg_Hydrox"/>
    <property type="match status" value="1"/>
</dbReference>
<dbReference type="InterPro" id="IPR027443">
    <property type="entry name" value="IPNS-like_sf"/>
</dbReference>
<sequence length="201" mass="23374">METEEIVFDDRIRLPFTFDYRRMMEEVDSLATKDFTYYNVLPLRAPAHVVDNSLPFPPPSDNYADGSWTDWMNTEDLETSPYLKEVVDFFAEHTKVTLVRLLRLAPNCTVEEHVDPTLGLEVKESVIRLTVPITVQSDVKFYLNSQEVLMEAGECWYLRLTDPHKVVNSGSKERINLTIDMQPNDWIRAAIEQSMVKQEIR</sequence>
<accession>A0AAE4BRR5</accession>
<feature type="domain" description="Aspartyl/asparaginy/proline hydroxylase" evidence="1">
    <location>
        <begin position="77"/>
        <end position="181"/>
    </location>
</feature>
<reference evidence="2" key="1">
    <citation type="submission" date="2023-07" db="EMBL/GenBank/DDBJ databases">
        <title>Genomic Encyclopedia of Type Strains, Phase IV (KMG-IV): sequencing the most valuable type-strain genomes for metagenomic binning, comparative biology and taxonomic classification.</title>
        <authorList>
            <person name="Goeker M."/>
        </authorList>
    </citation>
    <scope>NUCLEOTIDE SEQUENCE</scope>
    <source>
        <strain evidence="2">DSM 26174</strain>
    </source>
</reference>
<dbReference type="RefSeq" id="WP_309938451.1">
    <property type="nucleotide sequence ID" value="NZ_AP025305.1"/>
</dbReference>
<protein>
    <recommendedName>
        <fullName evidence="1">Aspartyl/asparaginy/proline hydroxylase domain-containing protein</fullName>
    </recommendedName>
</protein>
<keyword evidence="3" id="KW-1185">Reference proteome</keyword>